<dbReference type="Proteomes" id="UP001140087">
    <property type="component" value="Unassembled WGS sequence"/>
</dbReference>
<evidence type="ECO:0000313" key="1">
    <source>
        <dbReference type="EMBL" id="KAJ2802697.1"/>
    </source>
</evidence>
<dbReference type="EMBL" id="JANBUN010000579">
    <property type="protein sequence ID" value="KAJ2802697.1"/>
    <property type="molecule type" value="Genomic_DNA"/>
</dbReference>
<reference evidence="1" key="1">
    <citation type="submission" date="2022-07" db="EMBL/GenBank/DDBJ databases">
        <title>Phylogenomic reconstructions and comparative analyses of Kickxellomycotina fungi.</title>
        <authorList>
            <person name="Reynolds N.K."/>
            <person name="Stajich J.E."/>
            <person name="Barry K."/>
            <person name="Grigoriev I.V."/>
            <person name="Crous P."/>
            <person name="Smith M.E."/>
        </authorList>
    </citation>
    <scope>NUCLEOTIDE SEQUENCE</scope>
    <source>
        <strain evidence="1">BCRC 34780</strain>
    </source>
</reference>
<name>A0ACC1L808_9FUNG</name>
<sequence>MGDSPPRAYGEYQVIEHDDGSEEVEEHLAFMGLAIQQAHFALPIDTAFSVGSLLVNGRQIISTGYSREQPGNTHAAQCAIKKSAGTQYARLVRGAVLYTTMEPCSSRLSGKRPCTDHIVEAGVRCVVIGVKEPATFSNCQGVARLLEAGINVIHLKLLEERCLRPNIHLLS</sequence>
<proteinExistence type="predicted"/>
<organism evidence="1 2">
    <name type="scientific">Coemansia helicoidea</name>
    <dbReference type="NCBI Taxonomy" id="1286919"/>
    <lineage>
        <taxon>Eukaryota</taxon>
        <taxon>Fungi</taxon>
        <taxon>Fungi incertae sedis</taxon>
        <taxon>Zoopagomycota</taxon>
        <taxon>Kickxellomycotina</taxon>
        <taxon>Kickxellomycetes</taxon>
        <taxon>Kickxellales</taxon>
        <taxon>Kickxellaceae</taxon>
        <taxon>Coemansia</taxon>
    </lineage>
</organism>
<protein>
    <submittedName>
        <fullName evidence="1">Uncharacterized protein</fullName>
    </submittedName>
</protein>
<evidence type="ECO:0000313" key="2">
    <source>
        <dbReference type="Proteomes" id="UP001140087"/>
    </source>
</evidence>
<keyword evidence="2" id="KW-1185">Reference proteome</keyword>
<gene>
    <name evidence="1" type="ORF">H4R21_002321</name>
</gene>
<accession>A0ACC1L808</accession>
<comment type="caution">
    <text evidence="1">The sequence shown here is derived from an EMBL/GenBank/DDBJ whole genome shotgun (WGS) entry which is preliminary data.</text>
</comment>